<reference evidence="1 2" key="1">
    <citation type="journal article" date="2021" name="Plant Biotechnol. J.">
        <title>Multi-omics assisted identification of the key and species-specific regulatory components of drought-tolerant mechanisms in Gossypium stocksii.</title>
        <authorList>
            <person name="Yu D."/>
            <person name="Ke L."/>
            <person name="Zhang D."/>
            <person name="Wu Y."/>
            <person name="Sun Y."/>
            <person name="Mei J."/>
            <person name="Sun J."/>
            <person name="Sun Y."/>
        </authorList>
    </citation>
    <scope>NUCLEOTIDE SEQUENCE [LARGE SCALE GENOMIC DNA]</scope>
    <source>
        <strain evidence="2">cv. E1</strain>
        <tissue evidence="1">Leaf</tissue>
    </source>
</reference>
<comment type="caution">
    <text evidence="1">The sequence shown here is derived from an EMBL/GenBank/DDBJ whole genome shotgun (WGS) entry which is preliminary data.</text>
</comment>
<evidence type="ECO:0008006" key="3">
    <source>
        <dbReference type="Google" id="ProtNLM"/>
    </source>
</evidence>
<dbReference type="Proteomes" id="UP000828251">
    <property type="component" value="Unassembled WGS sequence"/>
</dbReference>
<dbReference type="InterPro" id="IPR036691">
    <property type="entry name" value="Endo/exonu/phosph_ase_sf"/>
</dbReference>
<accession>A0A9D3WCU0</accession>
<protein>
    <recommendedName>
        <fullName evidence="3">Endonuclease/exonuclease/phosphatase domain-containing protein</fullName>
    </recommendedName>
</protein>
<evidence type="ECO:0000313" key="2">
    <source>
        <dbReference type="Proteomes" id="UP000828251"/>
    </source>
</evidence>
<dbReference type="PANTHER" id="PTHR33710:SF77">
    <property type="entry name" value="DNASE I-LIKE SUPERFAMILY PROTEIN"/>
    <property type="match status" value="1"/>
</dbReference>
<gene>
    <name evidence="1" type="ORF">J1N35_004894</name>
</gene>
<dbReference type="Gene3D" id="3.60.10.10">
    <property type="entry name" value="Endonuclease/exonuclease/phosphatase"/>
    <property type="match status" value="1"/>
</dbReference>
<proteinExistence type="predicted"/>
<dbReference type="PANTHER" id="PTHR33710">
    <property type="entry name" value="BNAC02G09200D PROTEIN"/>
    <property type="match status" value="1"/>
</dbReference>
<organism evidence="1 2">
    <name type="scientific">Gossypium stocksii</name>
    <dbReference type="NCBI Taxonomy" id="47602"/>
    <lineage>
        <taxon>Eukaryota</taxon>
        <taxon>Viridiplantae</taxon>
        <taxon>Streptophyta</taxon>
        <taxon>Embryophyta</taxon>
        <taxon>Tracheophyta</taxon>
        <taxon>Spermatophyta</taxon>
        <taxon>Magnoliopsida</taxon>
        <taxon>eudicotyledons</taxon>
        <taxon>Gunneridae</taxon>
        <taxon>Pentapetalae</taxon>
        <taxon>rosids</taxon>
        <taxon>malvids</taxon>
        <taxon>Malvales</taxon>
        <taxon>Malvaceae</taxon>
        <taxon>Malvoideae</taxon>
        <taxon>Gossypium</taxon>
    </lineage>
</organism>
<dbReference type="SUPFAM" id="SSF56219">
    <property type="entry name" value="DNase I-like"/>
    <property type="match status" value="1"/>
</dbReference>
<dbReference type="AlphaFoldDB" id="A0A9D3WCU0"/>
<name>A0A9D3WCU0_9ROSI</name>
<dbReference type="OrthoDB" id="1001832at2759"/>
<sequence>MDSMGLQDLGLSGPNFTWSRGGVFERLDRAICNDAWNLRFPLSKVLHLQKLKSDHTPLKLSLFLEVQFSSKGPFWFLARWTEHPEFSGFVKKYWNFSGDMSNAQNSFTEHVKLWNKEVYRHITYRKNLLMKKLDNV</sequence>
<keyword evidence="2" id="KW-1185">Reference proteome</keyword>
<evidence type="ECO:0000313" key="1">
    <source>
        <dbReference type="EMBL" id="KAH1121734.1"/>
    </source>
</evidence>
<dbReference type="EMBL" id="JAIQCV010000002">
    <property type="protein sequence ID" value="KAH1121734.1"/>
    <property type="molecule type" value="Genomic_DNA"/>
</dbReference>